<sequence length="260" mass="27480">MPSPTIAAFIVPHGTERHSAPSGAGPGGAEHFHCAGRRRMINNMSDHFAEFSMPDTDLTRKAYDLVFSLGPVPLARHSVRTYLFGRAIGESRGLRPGAGYDDETLFLASLLHDVGLTERGDGGGRFEVDGADLAAGFLCQNGADDERVRVVWEAIALHTSVGIAHRMRPEIALTHAGTGADIVALGAGALPAGLADRAHAAFPREDAGRRLTEIMLDQIVRNPAKAPIGSFPGELARQHGAGAPVPEWAKLVAAAWPGVH</sequence>
<dbReference type="Proteomes" id="UP000309174">
    <property type="component" value="Unassembled WGS sequence"/>
</dbReference>
<feature type="domain" description="HD" evidence="1">
    <location>
        <begin position="75"/>
        <end position="163"/>
    </location>
</feature>
<dbReference type="InterPro" id="IPR006674">
    <property type="entry name" value="HD_domain"/>
</dbReference>
<gene>
    <name evidence="2" type="ORF">ETD83_28090</name>
</gene>
<evidence type="ECO:0000313" key="2">
    <source>
        <dbReference type="EMBL" id="TMQ92087.1"/>
    </source>
</evidence>
<dbReference type="PANTHER" id="PTHR35569:SF1">
    <property type="entry name" value="CYANAMIDE HYDRATASE DDI2-RELATED"/>
    <property type="match status" value="1"/>
</dbReference>
<proteinExistence type="predicted"/>
<dbReference type="SUPFAM" id="SSF109604">
    <property type="entry name" value="HD-domain/PDEase-like"/>
    <property type="match status" value="1"/>
</dbReference>
<dbReference type="Pfam" id="PF01966">
    <property type="entry name" value="HD"/>
    <property type="match status" value="1"/>
</dbReference>
<organism evidence="2 3">
    <name type="scientific">Actinomadura soli</name>
    <dbReference type="NCBI Taxonomy" id="2508997"/>
    <lineage>
        <taxon>Bacteria</taxon>
        <taxon>Bacillati</taxon>
        <taxon>Actinomycetota</taxon>
        <taxon>Actinomycetes</taxon>
        <taxon>Streptosporangiales</taxon>
        <taxon>Thermomonosporaceae</taxon>
        <taxon>Actinomadura</taxon>
    </lineage>
</organism>
<reference evidence="2 3" key="1">
    <citation type="submission" date="2019-05" db="EMBL/GenBank/DDBJ databases">
        <title>Draft genome sequence of Actinomadura sp. 14C53.</title>
        <authorList>
            <person name="Saricaoglu S."/>
            <person name="Isik K."/>
        </authorList>
    </citation>
    <scope>NUCLEOTIDE SEQUENCE [LARGE SCALE GENOMIC DNA]</scope>
    <source>
        <strain evidence="2 3">14C53</strain>
    </source>
</reference>
<dbReference type="AlphaFoldDB" id="A0A5C4J5H6"/>
<keyword evidence="3" id="KW-1185">Reference proteome</keyword>
<dbReference type="PANTHER" id="PTHR35569">
    <property type="entry name" value="CYANAMIDE HYDRATASE DDI2-RELATED"/>
    <property type="match status" value="1"/>
</dbReference>
<evidence type="ECO:0000259" key="1">
    <source>
        <dbReference type="Pfam" id="PF01966"/>
    </source>
</evidence>
<dbReference type="Gene3D" id="1.10.3210.10">
    <property type="entry name" value="Hypothetical protein af1432"/>
    <property type="match status" value="1"/>
</dbReference>
<name>A0A5C4J5H6_9ACTN</name>
<protein>
    <submittedName>
        <fullName evidence="2">HD domain-containing protein</fullName>
    </submittedName>
</protein>
<dbReference type="EMBL" id="VCKW01000174">
    <property type="protein sequence ID" value="TMQ92087.1"/>
    <property type="molecule type" value="Genomic_DNA"/>
</dbReference>
<comment type="caution">
    <text evidence="2">The sequence shown here is derived from an EMBL/GenBank/DDBJ whole genome shotgun (WGS) entry which is preliminary data.</text>
</comment>
<dbReference type="OrthoDB" id="8478129at2"/>
<dbReference type="CDD" id="cd00077">
    <property type="entry name" value="HDc"/>
    <property type="match status" value="1"/>
</dbReference>
<dbReference type="InterPro" id="IPR003607">
    <property type="entry name" value="HD/PDEase_dom"/>
</dbReference>
<accession>A0A5C4J5H6</accession>
<evidence type="ECO:0000313" key="3">
    <source>
        <dbReference type="Proteomes" id="UP000309174"/>
    </source>
</evidence>